<keyword evidence="3 7" id="KW-0694">RNA-binding</keyword>
<dbReference type="InterPro" id="IPR036791">
    <property type="entry name" value="Ribosomal_bL9_C_sf"/>
</dbReference>
<proteinExistence type="inferred from homology"/>
<dbReference type="SUPFAM" id="SSF55653">
    <property type="entry name" value="Ribosomal protein L9 C-domain"/>
    <property type="match status" value="1"/>
</dbReference>
<dbReference type="PATRIC" id="fig|1447256.3.peg.693"/>
<dbReference type="GO" id="GO:0003735">
    <property type="term" value="F:structural constituent of ribosome"/>
    <property type="evidence" value="ECO:0007669"/>
    <property type="project" value="InterPro"/>
</dbReference>
<accession>A0A0G9K431</accession>
<dbReference type="InterPro" id="IPR036935">
    <property type="entry name" value="Ribosomal_bL9_N_sf"/>
</dbReference>
<dbReference type="NCBIfam" id="TIGR00158">
    <property type="entry name" value="L9"/>
    <property type="match status" value="1"/>
</dbReference>
<evidence type="ECO:0000256" key="1">
    <source>
        <dbReference type="ARBA" id="ARBA00010605"/>
    </source>
</evidence>
<name>A0A0G9K431_9BACT</name>
<gene>
    <name evidence="7" type="primary">rplI</name>
    <name evidence="10" type="ORF">AA20_03590</name>
</gene>
<dbReference type="EMBL" id="JAIQ01000070">
    <property type="protein sequence ID" value="KLE01252.1"/>
    <property type="molecule type" value="Genomic_DNA"/>
</dbReference>
<dbReference type="PROSITE" id="PS00651">
    <property type="entry name" value="RIBOSOMAL_L9"/>
    <property type="match status" value="1"/>
</dbReference>
<dbReference type="GO" id="GO:0019843">
    <property type="term" value="F:rRNA binding"/>
    <property type="evidence" value="ECO:0007669"/>
    <property type="project" value="UniProtKB-UniRule"/>
</dbReference>
<dbReference type="AlphaFoldDB" id="A0A0G9K431"/>
<evidence type="ECO:0000256" key="2">
    <source>
        <dbReference type="ARBA" id="ARBA00022730"/>
    </source>
</evidence>
<keyword evidence="2 7" id="KW-0699">rRNA-binding</keyword>
<protein>
    <recommendedName>
        <fullName evidence="6 7">Large ribosomal subunit protein bL9</fullName>
    </recommendedName>
</protein>
<dbReference type="InterPro" id="IPR020070">
    <property type="entry name" value="Ribosomal_bL9_N"/>
</dbReference>
<evidence type="ECO:0000256" key="3">
    <source>
        <dbReference type="ARBA" id="ARBA00022884"/>
    </source>
</evidence>
<organism evidence="10 11">
    <name type="scientific">Aliarcobacter butzleri L348</name>
    <dbReference type="NCBI Taxonomy" id="1447256"/>
    <lineage>
        <taxon>Bacteria</taxon>
        <taxon>Pseudomonadati</taxon>
        <taxon>Campylobacterota</taxon>
        <taxon>Epsilonproteobacteria</taxon>
        <taxon>Campylobacterales</taxon>
        <taxon>Arcobacteraceae</taxon>
        <taxon>Aliarcobacter</taxon>
    </lineage>
</organism>
<evidence type="ECO:0000256" key="7">
    <source>
        <dbReference type="HAMAP-Rule" id="MF_00503"/>
    </source>
</evidence>
<evidence type="ECO:0000256" key="6">
    <source>
        <dbReference type="ARBA" id="ARBA00035292"/>
    </source>
</evidence>
<dbReference type="GO" id="GO:0006412">
    <property type="term" value="P:translation"/>
    <property type="evidence" value="ECO:0007669"/>
    <property type="project" value="UniProtKB-UniRule"/>
</dbReference>
<feature type="coiled-coil region" evidence="8">
    <location>
        <begin position="46"/>
        <end position="75"/>
    </location>
</feature>
<evidence type="ECO:0000256" key="8">
    <source>
        <dbReference type="SAM" id="Coils"/>
    </source>
</evidence>
<keyword evidence="8" id="KW-0175">Coiled coil</keyword>
<keyword evidence="5 7" id="KW-0687">Ribonucleoprotein</keyword>
<comment type="caution">
    <text evidence="10">The sequence shown here is derived from an EMBL/GenBank/DDBJ whole genome shotgun (WGS) entry which is preliminary data.</text>
</comment>
<dbReference type="Proteomes" id="UP000035514">
    <property type="component" value="Unassembled WGS sequence"/>
</dbReference>
<dbReference type="InterPro" id="IPR020594">
    <property type="entry name" value="Ribosomal_bL9_bac/chp"/>
</dbReference>
<comment type="similarity">
    <text evidence="1 7">Belongs to the bacterial ribosomal protein bL9 family.</text>
</comment>
<evidence type="ECO:0000256" key="4">
    <source>
        <dbReference type="ARBA" id="ARBA00022980"/>
    </source>
</evidence>
<keyword evidence="4 7" id="KW-0689">Ribosomal protein</keyword>
<evidence type="ECO:0000256" key="5">
    <source>
        <dbReference type="ARBA" id="ARBA00023274"/>
    </source>
</evidence>
<dbReference type="SUPFAM" id="SSF55658">
    <property type="entry name" value="L9 N-domain-like"/>
    <property type="match status" value="1"/>
</dbReference>
<dbReference type="InterPro" id="IPR000244">
    <property type="entry name" value="Ribosomal_bL9"/>
</dbReference>
<dbReference type="InterPro" id="IPR020069">
    <property type="entry name" value="Ribosomal_bL9_C"/>
</dbReference>
<dbReference type="RefSeq" id="WP_012012692.1">
    <property type="nucleotide sequence ID" value="NZ_JAIQ01000070.1"/>
</dbReference>
<sequence length="148" mass="16190">MKVLLIKDVKSLGKAGEIKEVADGYGKNFLIGKGLALHATTDVLNKHKAEQKKLALKEEQEIAQAKELAEKLNATKLTIKHKVGANGHLIGSVTNKEVSDALEQQFSIMIDKKNIALDNKIKTIGIYEVDCKLGHSIHAKLKIDVIAE</sequence>
<comment type="function">
    <text evidence="7">Binds to the 23S rRNA.</text>
</comment>
<dbReference type="PANTHER" id="PTHR21368">
    <property type="entry name" value="50S RIBOSOMAL PROTEIN L9"/>
    <property type="match status" value="1"/>
</dbReference>
<dbReference type="Pfam" id="PF03948">
    <property type="entry name" value="Ribosomal_L9_C"/>
    <property type="match status" value="1"/>
</dbReference>
<evidence type="ECO:0000313" key="11">
    <source>
        <dbReference type="Proteomes" id="UP000035514"/>
    </source>
</evidence>
<feature type="domain" description="Ribosomal protein L9" evidence="9">
    <location>
        <begin position="13"/>
        <end position="40"/>
    </location>
</feature>
<dbReference type="GeneID" id="24303926"/>
<dbReference type="SMR" id="A0A0G9K431"/>
<evidence type="ECO:0000259" key="9">
    <source>
        <dbReference type="PROSITE" id="PS00651"/>
    </source>
</evidence>
<dbReference type="Gene3D" id="3.40.5.10">
    <property type="entry name" value="Ribosomal protein L9, N-terminal domain"/>
    <property type="match status" value="1"/>
</dbReference>
<dbReference type="GO" id="GO:0005840">
    <property type="term" value="C:ribosome"/>
    <property type="evidence" value="ECO:0007669"/>
    <property type="project" value="UniProtKB-KW"/>
</dbReference>
<dbReference type="GO" id="GO:1990904">
    <property type="term" value="C:ribonucleoprotein complex"/>
    <property type="evidence" value="ECO:0007669"/>
    <property type="project" value="UniProtKB-KW"/>
</dbReference>
<dbReference type="HAMAP" id="MF_00503">
    <property type="entry name" value="Ribosomal_bL9"/>
    <property type="match status" value="1"/>
</dbReference>
<dbReference type="Pfam" id="PF01281">
    <property type="entry name" value="Ribosomal_L9_N"/>
    <property type="match status" value="1"/>
</dbReference>
<dbReference type="InterPro" id="IPR009027">
    <property type="entry name" value="Ribosomal_bL9/RNase_H1_N"/>
</dbReference>
<evidence type="ECO:0000313" key="10">
    <source>
        <dbReference type="EMBL" id="KLE01252.1"/>
    </source>
</evidence>
<reference evidence="10 11" key="1">
    <citation type="submission" date="2014-01" db="EMBL/GenBank/DDBJ databases">
        <title>Development of a Comparative Genomic Fingerprinting Assay for High Resolution Genotyping of Arcobacter butzleri.</title>
        <authorList>
            <person name="Webb A.L."/>
            <person name="Inglis G.D."/>
            <person name="Kruczkiewicz P."/>
            <person name="Selinger L.B."/>
            <person name="Taboada E.N."/>
        </authorList>
    </citation>
    <scope>NUCLEOTIDE SEQUENCE [LARGE SCALE GENOMIC DNA]</scope>
    <source>
        <strain evidence="10 11">L348</strain>
    </source>
</reference>
<dbReference type="Gene3D" id="3.10.430.100">
    <property type="entry name" value="Ribosomal protein L9, C-terminal domain"/>
    <property type="match status" value="1"/>
</dbReference>